<keyword evidence="3" id="KW-0732">Signal</keyword>
<evidence type="ECO:0000259" key="4">
    <source>
        <dbReference type="Pfam" id="PF00593"/>
    </source>
</evidence>
<dbReference type="EMBL" id="CP120682">
    <property type="protein sequence ID" value="WKN35647.1"/>
    <property type="molecule type" value="Genomic_DNA"/>
</dbReference>
<dbReference type="InterPro" id="IPR023996">
    <property type="entry name" value="TonB-dep_OMP_SusC/RagA"/>
</dbReference>
<evidence type="ECO:0000256" key="2">
    <source>
        <dbReference type="RuleBase" id="RU003357"/>
    </source>
</evidence>
<keyword evidence="1 2" id="KW-0472">Membrane</keyword>
<feature type="chain" id="PRO_5041230300" evidence="3">
    <location>
        <begin position="23"/>
        <end position="1088"/>
    </location>
</feature>
<dbReference type="InterPro" id="IPR012910">
    <property type="entry name" value="Plug_dom"/>
</dbReference>
<reference evidence="6" key="1">
    <citation type="journal article" date="2023" name="Comput. Struct. Biotechnol. J.">
        <title>Discovery of a novel marine Bacteroidetes with a rich repertoire of carbohydrate-active enzymes.</title>
        <authorList>
            <person name="Chen B."/>
            <person name="Liu G."/>
            <person name="Chen Q."/>
            <person name="Wang H."/>
            <person name="Liu L."/>
            <person name="Tang K."/>
        </authorList>
    </citation>
    <scope>NUCLEOTIDE SEQUENCE</scope>
    <source>
        <strain evidence="6">TK19036</strain>
    </source>
</reference>
<evidence type="ECO:0000313" key="6">
    <source>
        <dbReference type="EMBL" id="WKN35647.1"/>
    </source>
</evidence>
<dbReference type="GO" id="GO:0009279">
    <property type="term" value="C:cell outer membrane"/>
    <property type="evidence" value="ECO:0007669"/>
    <property type="project" value="UniProtKB-SubCell"/>
</dbReference>
<name>A0AA49GJ22_9BACT</name>
<evidence type="ECO:0000256" key="3">
    <source>
        <dbReference type="SAM" id="SignalP"/>
    </source>
</evidence>
<gene>
    <name evidence="6" type="ORF">K4G66_25080</name>
</gene>
<dbReference type="SUPFAM" id="SSF49464">
    <property type="entry name" value="Carboxypeptidase regulatory domain-like"/>
    <property type="match status" value="1"/>
</dbReference>
<dbReference type="InterPro" id="IPR008969">
    <property type="entry name" value="CarboxyPept-like_regulatory"/>
</dbReference>
<accession>A0AA49GJ22</accession>
<dbReference type="Pfam" id="PF07715">
    <property type="entry name" value="Plug"/>
    <property type="match status" value="1"/>
</dbReference>
<keyword evidence="2" id="KW-0798">TonB box</keyword>
<keyword evidence="1" id="KW-0998">Cell outer membrane</keyword>
<keyword evidence="1" id="KW-0813">Transport</keyword>
<keyword evidence="6" id="KW-0675">Receptor</keyword>
<dbReference type="Pfam" id="PF00593">
    <property type="entry name" value="TonB_dep_Rec_b-barrel"/>
    <property type="match status" value="1"/>
</dbReference>
<evidence type="ECO:0000259" key="5">
    <source>
        <dbReference type="Pfam" id="PF07715"/>
    </source>
</evidence>
<feature type="signal peptide" evidence="3">
    <location>
        <begin position="1"/>
        <end position="22"/>
    </location>
</feature>
<feature type="domain" description="TonB-dependent receptor plug" evidence="5">
    <location>
        <begin position="117"/>
        <end position="222"/>
    </location>
</feature>
<feature type="domain" description="TonB-dependent receptor-like beta-barrel" evidence="4">
    <location>
        <begin position="410"/>
        <end position="928"/>
    </location>
</feature>
<keyword evidence="1" id="KW-0812">Transmembrane</keyword>
<dbReference type="InterPro" id="IPR039426">
    <property type="entry name" value="TonB-dep_rcpt-like"/>
</dbReference>
<dbReference type="SUPFAM" id="SSF56935">
    <property type="entry name" value="Porins"/>
    <property type="match status" value="1"/>
</dbReference>
<dbReference type="InterPro" id="IPR023997">
    <property type="entry name" value="TonB-dep_OMP_SusC/RagA_CS"/>
</dbReference>
<evidence type="ECO:0000256" key="1">
    <source>
        <dbReference type="PROSITE-ProRule" id="PRU01360"/>
    </source>
</evidence>
<dbReference type="AlphaFoldDB" id="A0AA49GJ22"/>
<proteinExistence type="inferred from homology"/>
<dbReference type="Gene3D" id="2.60.40.1120">
    <property type="entry name" value="Carboxypeptidase-like, regulatory domain"/>
    <property type="match status" value="1"/>
</dbReference>
<dbReference type="NCBIfam" id="TIGR04056">
    <property type="entry name" value="OMP_RagA_SusC"/>
    <property type="match status" value="1"/>
</dbReference>
<reference evidence="6" key="2">
    <citation type="journal article" date="2024" name="Antonie Van Leeuwenhoek">
        <title>Roseihalotalea indica gen. nov., sp. nov., a halophilic Bacteroidetes from mesopelagic Southwest Indian Ocean with higher carbohydrate metabolic potential.</title>
        <authorList>
            <person name="Chen B."/>
            <person name="Zhang M."/>
            <person name="Lin D."/>
            <person name="Ye J."/>
            <person name="Tang K."/>
        </authorList>
    </citation>
    <scope>NUCLEOTIDE SEQUENCE</scope>
    <source>
        <strain evidence="6">TK19036</strain>
    </source>
</reference>
<comment type="similarity">
    <text evidence="1 2">Belongs to the TonB-dependent receptor family.</text>
</comment>
<dbReference type="PROSITE" id="PS52016">
    <property type="entry name" value="TONB_DEPENDENT_REC_3"/>
    <property type="match status" value="1"/>
</dbReference>
<comment type="subcellular location">
    <subcellularLocation>
        <location evidence="1">Cell outer membrane</location>
        <topology evidence="1">Multi-pass membrane protein</topology>
    </subcellularLocation>
</comment>
<dbReference type="InterPro" id="IPR000531">
    <property type="entry name" value="Beta-barrel_TonB"/>
</dbReference>
<dbReference type="Pfam" id="PF13715">
    <property type="entry name" value="CarbopepD_reg_2"/>
    <property type="match status" value="1"/>
</dbReference>
<dbReference type="Gene3D" id="2.170.130.10">
    <property type="entry name" value="TonB-dependent receptor, plug domain"/>
    <property type="match status" value="1"/>
</dbReference>
<organism evidence="6">
    <name type="scientific">Roseihalotalea indica</name>
    <dbReference type="NCBI Taxonomy" id="2867963"/>
    <lineage>
        <taxon>Bacteria</taxon>
        <taxon>Pseudomonadati</taxon>
        <taxon>Bacteroidota</taxon>
        <taxon>Cytophagia</taxon>
        <taxon>Cytophagales</taxon>
        <taxon>Catalimonadaceae</taxon>
        <taxon>Roseihalotalea</taxon>
    </lineage>
</organism>
<dbReference type="NCBIfam" id="TIGR04057">
    <property type="entry name" value="SusC_RagA_signa"/>
    <property type="match status" value="1"/>
</dbReference>
<protein>
    <submittedName>
        <fullName evidence="6">TonB-dependent receptor</fullName>
    </submittedName>
</protein>
<keyword evidence="1" id="KW-1134">Transmembrane beta strand</keyword>
<sequence length="1088" mass="122378">MRKYYTCLWTWLLLLIGLPAWAQQPITGTVRDANGEALIGVSVLEKGTTNGTITDVEGNFQVRPTSEDPTFIFSYIGYLTAELAVGQQNTLEVVMQEDVAQLEEIVVIGFGTQKRVNLSGAVDQIDAQTLEDRPIANTAQGLQGMIPNLNIDFGSGEPGSAANINIRGITSINGGDPLILIDGVPSDPVELNRLAPQDIATVSVIKDASAAAIYGARAAFGVILINTKNGTTEGINISYSNFFSWNKPTVLPDKVTDPYIFSRLLETSTDNTPWDNVNYSDQYYDYARQRSNDPSIPGVRVNPTDDAAWEYMGNRDWTRYFMSDVTFSQQHALSIAGSSEKMQYYLSGAYNRQNGVIKIADDYFDRYNLRSKVNYQAAKWLSLGNNTYLVNTQRKTPSYLMEVDGNNNPYFSINQLYDFFPTYWDKNPDGTWANTPVGVMAAQITDGGQYTSNYLSLQTQFNAELNFWNDLLRVNTDFTYRRGATQDETYRTRYNIGYGPEDIREEGNNFAREGDLFENYTVLNTYATLHQQWGMHDLTAVVGYNQEYYQLDGLTAQRNQLISPAFPSVGLATGEIFLTDNATDWAIRGAFYRLNYILQDKYILEFNGRYDGSSRFPKDSRFGFFPSASAAWRIDQEAFLSNVNVISNLKLRASYGSLGNQSVGDYGYIPTLEAGASDYLIGGTLPQVVTPPFLVSPNYTWEKVSTLNVGLDLGLFEDQLSMTLDVYQRNTLGMLTLGRDLPDVLGAQEPEENAADLENKGWELNLNYRNNFNAGSSPLYFGARFVLSDSRAYITKFDNPNQNLTQYYEGMELGEIWGLKSDGLFQSEDEIEQLDETAIIPWGALSIVPGWPKYQDLDGNGAIEKGYTVDDPKDLSVIGNNMPRFRFGLDLNANWKGFDVRAFFQGVGKRDYYPIDYLYWGFYQQPYAGGYEHLLDFYRPTADSDVDLAKHSQAYIDAGLADQNLNAEYPILQAWLADRNLGTRVDESMGLAIPQTQYMLNGAYMRLKNLTVGYTLPVTLTDRLGIQSLRVFFSGENLMEWSPLKKFYDPEAINQNRLTNPSDSPDRTGNGYAYPWQRKYAFGLNVNF</sequence>
<dbReference type="InterPro" id="IPR037066">
    <property type="entry name" value="Plug_dom_sf"/>
</dbReference>